<proteinExistence type="predicted"/>
<dbReference type="AlphaFoldDB" id="A0A0A2UZN5"/>
<feature type="compositionally biased region" description="Polar residues" evidence="1">
    <location>
        <begin position="32"/>
        <end position="42"/>
    </location>
</feature>
<accession>A0A0A2UZN5</accession>
<dbReference type="STRING" id="502779.A0A0A2UZN5"/>
<reference evidence="2 3" key="1">
    <citation type="journal article" date="2011" name="PLoS Genet.">
        <title>Comparative genomic analysis of human fungal pathogens causing paracoccidioidomycosis.</title>
        <authorList>
            <person name="Desjardins C.A."/>
            <person name="Champion M.D."/>
            <person name="Holder J.W."/>
            <person name="Muszewska A."/>
            <person name="Goldberg J."/>
            <person name="Bailao A.M."/>
            <person name="Brigido M.M."/>
            <person name="Ferreira M.E."/>
            <person name="Garcia A.M."/>
            <person name="Grynberg M."/>
            <person name="Gujja S."/>
            <person name="Heiman D.I."/>
            <person name="Henn M.R."/>
            <person name="Kodira C.D."/>
            <person name="Leon-Narvaez H."/>
            <person name="Longo L.V."/>
            <person name="Ma L.J."/>
            <person name="Malavazi I."/>
            <person name="Matsuo A.L."/>
            <person name="Morais F.V."/>
            <person name="Pereira M."/>
            <person name="Rodriguez-Brito S."/>
            <person name="Sakthikumar S."/>
            <person name="Salem-Izacc S.M."/>
            <person name="Sykes S.M."/>
            <person name="Teixeira M.M."/>
            <person name="Vallejo M.C."/>
            <person name="Walter M.E."/>
            <person name="Yandava C."/>
            <person name="Young S."/>
            <person name="Zeng Q."/>
            <person name="Zucker J."/>
            <person name="Felipe M.S."/>
            <person name="Goldman G.H."/>
            <person name="Haas B.J."/>
            <person name="McEwen J.G."/>
            <person name="Nino-Vega G."/>
            <person name="Puccia R."/>
            <person name="San-Blas G."/>
            <person name="Soares C.M."/>
            <person name="Birren B.W."/>
            <person name="Cuomo C.A."/>
        </authorList>
    </citation>
    <scope>NUCLEOTIDE SEQUENCE [LARGE SCALE GENOMIC DNA]</scope>
    <source>
        <strain evidence="3">ATCC MYA-826 / Pb01</strain>
    </source>
</reference>
<evidence type="ECO:0000313" key="2">
    <source>
        <dbReference type="EMBL" id="KGQ01036.1"/>
    </source>
</evidence>
<evidence type="ECO:0000313" key="3">
    <source>
        <dbReference type="Proteomes" id="UP000002059"/>
    </source>
</evidence>
<gene>
    <name evidence="2" type="ORF">PAAG_12287</name>
</gene>
<feature type="region of interest" description="Disordered" evidence="1">
    <location>
        <begin position="1"/>
        <end position="71"/>
    </location>
</feature>
<feature type="compositionally biased region" description="Basic and acidic residues" evidence="1">
    <location>
        <begin position="1"/>
        <end position="11"/>
    </location>
</feature>
<organism evidence="2 3">
    <name type="scientific">Paracoccidioides lutzii (strain ATCC MYA-826 / Pb01)</name>
    <name type="common">Paracoccidioides brasiliensis</name>
    <dbReference type="NCBI Taxonomy" id="502779"/>
    <lineage>
        <taxon>Eukaryota</taxon>
        <taxon>Fungi</taxon>
        <taxon>Dikarya</taxon>
        <taxon>Ascomycota</taxon>
        <taxon>Pezizomycotina</taxon>
        <taxon>Eurotiomycetes</taxon>
        <taxon>Eurotiomycetidae</taxon>
        <taxon>Onygenales</taxon>
        <taxon>Ajellomycetaceae</taxon>
        <taxon>Paracoccidioides</taxon>
    </lineage>
</organism>
<dbReference type="RefSeq" id="XP_015702595.1">
    <property type="nucleotide sequence ID" value="XM_015847799.1"/>
</dbReference>
<dbReference type="Proteomes" id="UP000002059">
    <property type="component" value="Partially assembled WGS sequence"/>
</dbReference>
<name>A0A0A2UZN5_PARBA</name>
<sequence length="112" mass="12093">MNPFYESDRGFGDMSPPVPRRNKRKALAPPRQRSSSPHVSQSFDDRTGLPAILEASKESTQHSEYEPRSQAAAVAAESSYIVDLTISSDLDPPPNSDGDFAVSQGLAGAWMG</sequence>
<dbReference type="HOGENOM" id="CLU_2146621_0_0_1"/>
<dbReference type="KEGG" id="pbl:PAAG_12287"/>
<dbReference type="EMBL" id="KN294011">
    <property type="protein sequence ID" value="KGQ01036.1"/>
    <property type="molecule type" value="Genomic_DNA"/>
</dbReference>
<feature type="compositionally biased region" description="Basic and acidic residues" evidence="1">
    <location>
        <begin position="55"/>
        <end position="67"/>
    </location>
</feature>
<protein>
    <submittedName>
        <fullName evidence="2">Uncharacterized protein</fullName>
    </submittedName>
</protein>
<dbReference type="GeneID" id="26971000"/>
<evidence type="ECO:0000256" key="1">
    <source>
        <dbReference type="SAM" id="MobiDB-lite"/>
    </source>
</evidence>
<dbReference type="VEuPathDB" id="FungiDB:PAAG_12287"/>
<keyword evidence="3" id="KW-1185">Reference proteome</keyword>